<dbReference type="SUPFAM" id="SSF56672">
    <property type="entry name" value="DNA/RNA polymerases"/>
    <property type="match status" value="1"/>
</dbReference>
<dbReference type="GO" id="GO:0004601">
    <property type="term" value="F:peroxidase activity"/>
    <property type="evidence" value="ECO:0007669"/>
    <property type="project" value="UniProtKB-KW"/>
</dbReference>
<dbReference type="OrthoDB" id="1741804at2759"/>
<proteinExistence type="predicted"/>
<name>A0A5A7U0R6_CUCMM</name>
<keyword evidence="2" id="KW-0575">Peroxidase</keyword>
<accession>A0A5A7U0R6</accession>
<protein>
    <submittedName>
        <fullName evidence="2">Peroxidase 64</fullName>
    </submittedName>
</protein>
<dbReference type="AlphaFoldDB" id="A0A5A7U0R6"/>
<gene>
    <name evidence="2" type="ORF">E6C27_scaffold133G00810</name>
</gene>
<sequence length="268" mass="30815">MEEPMKSLSKSVEQLNVQVDSQRRSSEEMKNLSKDLMTKIVYKFQRRGSGLIQCEGGSRTIFRLESVEDMTTTTISISSARDVEEEYLPLELGGVDVILGIQWLHTLEVTEVRLEDTNNEVSAKREVNSVEGRLEPRKITKVLLKYDDVFEWPEELPPIREIDHHIHLKEGEGPVNVRPYRYAHSQKSEMKKIVDMLTSGIIRPSASPYSNPILLQIKKDRGYYKFLVMLFGLTNAPSTFQALMNQIVKAYLRKFVQGIPEEVCRIIL</sequence>
<reference evidence="2 3" key="1">
    <citation type="submission" date="2019-08" db="EMBL/GenBank/DDBJ databases">
        <title>Draft genome sequences of two oriental melons (Cucumis melo L. var makuwa).</title>
        <authorList>
            <person name="Kwon S.-Y."/>
        </authorList>
    </citation>
    <scope>NUCLEOTIDE SEQUENCE [LARGE SCALE GENOMIC DNA]</scope>
    <source>
        <strain evidence="3">cv. SW 3</strain>
        <tissue evidence="2">Leaf</tissue>
    </source>
</reference>
<feature type="coiled-coil region" evidence="1">
    <location>
        <begin position="5"/>
        <end position="32"/>
    </location>
</feature>
<dbReference type="InterPro" id="IPR043502">
    <property type="entry name" value="DNA/RNA_pol_sf"/>
</dbReference>
<evidence type="ECO:0000256" key="1">
    <source>
        <dbReference type="SAM" id="Coils"/>
    </source>
</evidence>
<evidence type="ECO:0000313" key="3">
    <source>
        <dbReference type="Proteomes" id="UP000321393"/>
    </source>
</evidence>
<organism evidence="2 3">
    <name type="scientific">Cucumis melo var. makuwa</name>
    <name type="common">Oriental melon</name>
    <dbReference type="NCBI Taxonomy" id="1194695"/>
    <lineage>
        <taxon>Eukaryota</taxon>
        <taxon>Viridiplantae</taxon>
        <taxon>Streptophyta</taxon>
        <taxon>Embryophyta</taxon>
        <taxon>Tracheophyta</taxon>
        <taxon>Spermatophyta</taxon>
        <taxon>Magnoliopsida</taxon>
        <taxon>eudicotyledons</taxon>
        <taxon>Gunneridae</taxon>
        <taxon>Pentapetalae</taxon>
        <taxon>rosids</taxon>
        <taxon>fabids</taxon>
        <taxon>Cucurbitales</taxon>
        <taxon>Cucurbitaceae</taxon>
        <taxon>Benincaseae</taxon>
        <taxon>Cucumis</taxon>
    </lineage>
</organism>
<keyword evidence="2" id="KW-0560">Oxidoreductase</keyword>
<dbReference type="Gene3D" id="3.10.10.10">
    <property type="entry name" value="HIV Type 1 Reverse Transcriptase, subunit A, domain 1"/>
    <property type="match status" value="1"/>
</dbReference>
<comment type="caution">
    <text evidence="2">The sequence shown here is derived from an EMBL/GenBank/DDBJ whole genome shotgun (WGS) entry which is preliminary data.</text>
</comment>
<dbReference type="PANTHER" id="PTHR24559">
    <property type="entry name" value="TRANSPOSON TY3-I GAG-POL POLYPROTEIN"/>
    <property type="match status" value="1"/>
</dbReference>
<dbReference type="PANTHER" id="PTHR24559:SF450">
    <property type="entry name" value="RNA-DIRECTED DNA POLYMERASE HOMOLOG"/>
    <property type="match status" value="1"/>
</dbReference>
<keyword evidence="1" id="KW-0175">Coiled coil</keyword>
<dbReference type="InterPro" id="IPR053134">
    <property type="entry name" value="RNA-dir_DNA_polymerase"/>
</dbReference>
<dbReference type="EMBL" id="SSTE01013041">
    <property type="protein sequence ID" value="KAA0047826.1"/>
    <property type="molecule type" value="Genomic_DNA"/>
</dbReference>
<evidence type="ECO:0000313" key="2">
    <source>
        <dbReference type="EMBL" id="KAA0047826.1"/>
    </source>
</evidence>
<dbReference type="Proteomes" id="UP000321393">
    <property type="component" value="Unassembled WGS sequence"/>
</dbReference>